<protein>
    <recommendedName>
        <fullName evidence="2">Type I restriction enzyme R protein N-terminal domain-containing protein</fullName>
    </recommendedName>
</protein>
<organism evidence="3">
    <name type="scientific">Myoviridae sp. ct5ra14</name>
    <dbReference type="NCBI Taxonomy" id="2827659"/>
    <lineage>
        <taxon>Viruses</taxon>
        <taxon>Duplodnaviria</taxon>
        <taxon>Heunggongvirae</taxon>
        <taxon>Uroviricota</taxon>
        <taxon>Caudoviricetes</taxon>
    </lineage>
</organism>
<dbReference type="EMBL" id="BK032730">
    <property type="protein sequence ID" value="DAF57174.1"/>
    <property type="molecule type" value="Genomic_DNA"/>
</dbReference>
<evidence type="ECO:0000313" key="3">
    <source>
        <dbReference type="EMBL" id="DAF57174.1"/>
    </source>
</evidence>
<sequence length="368" mass="42646">MELIDKFKALGLKSKKMADNLTNEEITKTALIMPFIQLLGYDIFDPQEVVPEFQAQAGVKKDQRVDYALCKDGNPIVLIEAKAYGASLDKDQLDQLKRYFPFVKTARVGILTDGNRYRFFTDLEVDNVMDDSPYFEVSLDNINDDDLDKILLLAKDKYNDESTIKIAEQLKFTKQFKLILSKQYEQPEEDFVRFFAKKVWNGQINQNVKDKLTPLLKESFRQWTEEKINARLRKAIEGEEKQQQEEVAEAAPEPANNNPEANDSDKLGLNIIKAILADVCDVSRIYLRPSKTYCAVLLDDNNRKTLVRFYFQNPEKLKIDLYGFMRVEPPFQISTVEDIYNYKEKIIEIFQRIEAGDTGLNQQSENKQ</sequence>
<proteinExistence type="predicted"/>
<evidence type="ECO:0000259" key="2">
    <source>
        <dbReference type="Pfam" id="PF13588"/>
    </source>
</evidence>
<reference evidence="3" key="1">
    <citation type="journal article" date="2021" name="Proc. Natl. Acad. Sci. U.S.A.">
        <title>A Catalog of Tens of Thousands of Viruses from Human Metagenomes Reveals Hidden Associations with Chronic Diseases.</title>
        <authorList>
            <person name="Tisza M.J."/>
            <person name="Buck C.B."/>
        </authorList>
    </citation>
    <scope>NUCLEOTIDE SEQUENCE</scope>
    <source>
        <strain evidence="3">Ct5ra14</strain>
    </source>
</reference>
<accession>A0A8S5T1R3</accession>
<dbReference type="Pfam" id="PF13588">
    <property type="entry name" value="HSDR_N_2"/>
    <property type="match status" value="1"/>
</dbReference>
<dbReference type="InterPro" id="IPR029464">
    <property type="entry name" value="HSDR_N"/>
</dbReference>
<evidence type="ECO:0000256" key="1">
    <source>
        <dbReference type="SAM" id="MobiDB-lite"/>
    </source>
</evidence>
<feature type="domain" description="Type I restriction enzyme R protein N-terminal" evidence="2">
    <location>
        <begin position="24"/>
        <end position="121"/>
    </location>
</feature>
<feature type="region of interest" description="Disordered" evidence="1">
    <location>
        <begin position="239"/>
        <end position="263"/>
    </location>
</feature>
<feature type="compositionally biased region" description="Low complexity" evidence="1">
    <location>
        <begin position="249"/>
        <end position="261"/>
    </location>
</feature>
<name>A0A8S5T1R3_9CAUD</name>